<dbReference type="AlphaFoldDB" id="A0A7G9Z973"/>
<dbReference type="InterPro" id="IPR028976">
    <property type="entry name" value="CheC-like_sf"/>
</dbReference>
<protein>
    <recommendedName>
        <fullName evidence="3">CheC-like protein domain-containing protein</fullName>
    </recommendedName>
</protein>
<name>A0A7G9Z973_9EURY</name>
<keyword evidence="1" id="KW-0145">Chemotaxis</keyword>
<organism evidence="2">
    <name type="scientific">Candidatus Methanophaga sp. ANME-1 ERB7</name>
    <dbReference type="NCBI Taxonomy" id="2759913"/>
    <lineage>
        <taxon>Archaea</taxon>
        <taxon>Methanobacteriati</taxon>
        <taxon>Methanobacteriota</taxon>
        <taxon>Stenosarchaea group</taxon>
        <taxon>Methanomicrobia</taxon>
        <taxon>Candidatus Methanophagales</taxon>
        <taxon>Candidatus Methanophagaceae</taxon>
        <taxon>Candidatus Methanophaga</taxon>
    </lineage>
</organism>
<dbReference type="Gene3D" id="3.40.1550.10">
    <property type="entry name" value="CheC-like"/>
    <property type="match status" value="1"/>
</dbReference>
<dbReference type="EMBL" id="MT631669">
    <property type="protein sequence ID" value="QNO56807.1"/>
    <property type="molecule type" value="Genomic_DNA"/>
</dbReference>
<evidence type="ECO:0008006" key="3">
    <source>
        <dbReference type="Google" id="ProtNLM"/>
    </source>
</evidence>
<dbReference type="SUPFAM" id="SSF103039">
    <property type="entry name" value="CheC-like"/>
    <property type="match status" value="1"/>
</dbReference>
<sequence>MSETGVTEFEKEMLEQILKSATSKAMIYLQFFIGRVLKVESLSIRWTAQQLKTGKDSVISQIELREGRDLVGSIYLIFPFEIAHRLAKDMYEDLIPEISQKHVLDMAEEMTNIISAPLSEAVTFFRHTTVIPSVARIVSPDEFKSLPVTDALVLELEIGSEMSGNIYFVMEGETVKKLKRTLKMRERE</sequence>
<accession>A0A7G9Z973</accession>
<gene>
    <name evidence="2" type="ORF">PBHDCIAJ_00005</name>
</gene>
<evidence type="ECO:0000256" key="1">
    <source>
        <dbReference type="ARBA" id="ARBA00022500"/>
    </source>
</evidence>
<proteinExistence type="predicted"/>
<dbReference type="GO" id="GO:0006935">
    <property type="term" value="P:chemotaxis"/>
    <property type="evidence" value="ECO:0007669"/>
    <property type="project" value="UniProtKB-KW"/>
</dbReference>
<evidence type="ECO:0000313" key="2">
    <source>
        <dbReference type="EMBL" id="QNO56807.1"/>
    </source>
</evidence>
<reference evidence="2" key="1">
    <citation type="submission" date="2020-06" db="EMBL/GenBank/DDBJ databases">
        <title>Unique genomic features of the anaerobic methanotrophic archaea.</title>
        <authorList>
            <person name="Chadwick G.L."/>
            <person name="Skennerton C.T."/>
            <person name="Laso-Perez R."/>
            <person name="Leu A.O."/>
            <person name="Speth D.R."/>
            <person name="Yu H."/>
            <person name="Morgan-Lang C."/>
            <person name="Hatzenpichler R."/>
            <person name="Goudeau D."/>
            <person name="Malmstrom R."/>
            <person name="Brazelton W.J."/>
            <person name="Woyke T."/>
            <person name="Hallam S.J."/>
            <person name="Tyson G.W."/>
            <person name="Wegener G."/>
            <person name="Boetius A."/>
            <person name="Orphan V."/>
        </authorList>
    </citation>
    <scope>NUCLEOTIDE SEQUENCE</scope>
</reference>